<feature type="compositionally biased region" description="Basic and acidic residues" evidence="1">
    <location>
        <begin position="117"/>
        <end position="126"/>
    </location>
</feature>
<proteinExistence type="predicted"/>
<evidence type="ECO:0000313" key="3">
    <source>
        <dbReference type="Proteomes" id="UP000023152"/>
    </source>
</evidence>
<organism evidence="2 3">
    <name type="scientific">Reticulomyxa filosa</name>
    <dbReference type="NCBI Taxonomy" id="46433"/>
    <lineage>
        <taxon>Eukaryota</taxon>
        <taxon>Sar</taxon>
        <taxon>Rhizaria</taxon>
        <taxon>Retaria</taxon>
        <taxon>Foraminifera</taxon>
        <taxon>Monothalamids</taxon>
        <taxon>Reticulomyxidae</taxon>
        <taxon>Reticulomyxa</taxon>
    </lineage>
</organism>
<accession>X6NF07</accession>
<name>X6NF07_RETFI</name>
<evidence type="ECO:0000256" key="1">
    <source>
        <dbReference type="SAM" id="MobiDB-lite"/>
    </source>
</evidence>
<comment type="caution">
    <text evidence="2">The sequence shown here is derived from an EMBL/GenBank/DDBJ whole genome shotgun (WGS) entry which is preliminary data.</text>
</comment>
<protein>
    <submittedName>
        <fullName evidence="2">Uncharacterized protein</fullName>
    </submittedName>
</protein>
<keyword evidence="3" id="KW-1185">Reference proteome</keyword>
<dbReference type="Proteomes" id="UP000023152">
    <property type="component" value="Unassembled WGS sequence"/>
</dbReference>
<feature type="compositionally biased region" description="Low complexity" evidence="1">
    <location>
        <begin position="102"/>
        <end position="113"/>
    </location>
</feature>
<sequence>MVACNNNEDIKAAFKGAQACGRSTHFVVCIGAANKSQADISVKKEKAEGEEEDKNEWILDEFQELGKNNIDQNKKWATSSQIANATTMKTELRNNDQVGVKSSHNSNHSLLSSTSKANKDNVERPTDLNIQPTTNQAFVSANNFLDGLWEINSGTLLY</sequence>
<reference evidence="2 3" key="1">
    <citation type="journal article" date="2013" name="Curr. Biol.">
        <title>The Genome of the Foraminiferan Reticulomyxa filosa.</title>
        <authorList>
            <person name="Glockner G."/>
            <person name="Hulsmann N."/>
            <person name="Schleicher M."/>
            <person name="Noegel A.A."/>
            <person name="Eichinger L."/>
            <person name="Gallinger C."/>
            <person name="Pawlowski J."/>
            <person name="Sierra R."/>
            <person name="Euteneuer U."/>
            <person name="Pillet L."/>
            <person name="Moustafa A."/>
            <person name="Platzer M."/>
            <person name="Groth M."/>
            <person name="Szafranski K."/>
            <person name="Schliwa M."/>
        </authorList>
    </citation>
    <scope>NUCLEOTIDE SEQUENCE [LARGE SCALE GENOMIC DNA]</scope>
</reference>
<dbReference type="EMBL" id="ASPP01008897">
    <property type="protein sequence ID" value="ETO24880.1"/>
    <property type="molecule type" value="Genomic_DNA"/>
</dbReference>
<evidence type="ECO:0000313" key="2">
    <source>
        <dbReference type="EMBL" id="ETO24880.1"/>
    </source>
</evidence>
<feature type="region of interest" description="Disordered" evidence="1">
    <location>
        <begin position="98"/>
        <end position="130"/>
    </location>
</feature>
<gene>
    <name evidence="2" type="ORF">RFI_12277</name>
</gene>
<dbReference type="AlphaFoldDB" id="X6NF07"/>